<dbReference type="Pfam" id="PF01551">
    <property type="entry name" value="Peptidase_M23"/>
    <property type="match status" value="1"/>
</dbReference>
<protein>
    <recommendedName>
        <fullName evidence="2">M23ase beta-sheet core domain-containing protein</fullName>
    </recommendedName>
</protein>
<dbReference type="InterPro" id="IPR050570">
    <property type="entry name" value="Cell_wall_metabolism_enzyme"/>
</dbReference>
<feature type="compositionally biased region" description="Pro residues" evidence="1">
    <location>
        <begin position="91"/>
        <end position="103"/>
    </location>
</feature>
<feature type="region of interest" description="Disordered" evidence="1">
    <location>
        <begin position="61"/>
        <end position="116"/>
    </location>
</feature>
<reference evidence="4" key="1">
    <citation type="journal article" date="2019" name="Int. J. Syst. Evol. Microbiol.">
        <title>The Global Catalogue of Microorganisms (GCM) 10K type strain sequencing project: providing services to taxonomists for standard genome sequencing and annotation.</title>
        <authorList>
            <consortium name="The Broad Institute Genomics Platform"/>
            <consortium name="The Broad Institute Genome Sequencing Center for Infectious Disease"/>
            <person name="Wu L."/>
            <person name="Ma J."/>
        </authorList>
    </citation>
    <scope>NUCLEOTIDE SEQUENCE [LARGE SCALE GENOMIC DNA]</scope>
    <source>
        <strain evidence="4">JCM 16014</strain>
    </source>
</reference>
<accession>A0ABP5F5A1</accession>
<dbReference type="CDD" id="cd12797">
    <property type="entry name" value="M23_peptidase"/>
    <property type="match status" value="1"/>
</dbReference>
<evidence type="ECO:0000259" key="2">
    <source>
        <dbReference type="Pfam" id="PF01551"/>
    </source>
</evidence>
<dbReference type="Gene3D" id="2.70.70.10">
    <property type="entry name" value="Glucose Permease (Domain IIA)"/>
    <property type="match status" value="1"/>
</dbReference>
<feature type="compositionally biased region" description="Low complexity" evidence="1">
    <location>
        <begin position="61"/>
        <end position="90"/>
    </location>
</feature>
<organism evidence="3 4">
    <name type="scientific">Catenulispora yoronensis</name>
    <dbReference type="NCBI Taxonomy" id="450799"/>
    <lineage>
        <taxon>Bacteria</taxon>
        <taxon>Bacillati</taxon>
        <taxon>Actinomycetota</taxon>
        <taxon>Actinomycetes</taxon>
        <taxon>Catenulisporales</taxon>
        <taxon>Catenulisporaceae</taxon>
        <taxon>Catenulispora</taxon>
    </lineage>
</organism>
<comment type="caution">
    <text evidence="3">The sequence shown here is derived from an EMBL/GenBank/DDBJ whole genome shotgun (WGS) entry which is preliminary data.</text>
</comment>
<evidence type="ECO:0000313" key="4">
    <source>
        <dbReference type="Proteomes" id="UP001500751"/>
    </source>
</evidence>
<dbReference type="Proteomes" id="UP001500751">
    <property type="component" value="Unassembled WGS sequence"/>
</dbReference>
<proteinExistence type="predicted"/>
<name>A0ABP5F5A1_9ACTN</name>
<dbReference type="SUPFAM" id="SSF51261">
    <property type="entry name" value="Duplicated hybrid motif"/>
    <property type="match status" value="1"/>
</dbReference>
<gene>
    <name evidence="3" type="ORF">GCM10009839_11540</name>
</gene>
<dbReference type="InterPro" id="IPR016047">
    <property type="entry name" value="M23ase_b-sheet_dom"/>
</dbReference>
<feature type="domain" description="M23ase beta-sheet core" evidence="2">
    <location>
        <begin position="130"/>
        <end position="224"/>
    </location>
</feature>
<dbReference type="PANTHER" id="PTHR21666">
    <property type="entry name" value="PEPTIDASE-RELATED"/>
    <property type="match status" value="1"/>
</dbReference>
<sequence>MVALAAVATPAVAARPGAPIAEAQQTVVAGAAAPDLLTARISHADTAALSAGGSGQATQAASAAQAAPAPAAQAAQEPAAAAPAPAAAPAAPQPAAAPAPAPKPTHSSPVPGARLTAHFGTAGSMWGSGAHTGLDFAAPYGTPVKAVADGTVVQTGWAGPYGLRAVVKHADGSSSTYNHLSRLAVTGGKVAVGQTVGYLGSTGNSTGPHLHLEIMNRQGTLIDPLTWLRGQGVTV</sequence>
<dbReference type="EMBL" id="BAAAQN010000005">
    <property type="protein sequence ID" value="GAA2017434.1"/>
    <property type="molecule type" value="Genomic_DNA"/>
</dbReference>
<evidence type="ECO:0000256" key="1">
    <source>
        <dbReference type="SAM" id="MobiDB-lite"/>
    </source>
</evidence>
<dbReference type="PANTHER" id="PTHR21666:SF270">
    <property type="entry name" value="MUREIN HYDROLASE ACTIVATOR ENVC"/>
    <property type="match status" value="1"/>
</dbReference>
<keyword evidence="4" id="KW-1185">Reference proteome</keyword>
<dbReference type="InterPro" id="IPR011055">
    <property type="entry name" value="Dup_hybrid_motif"/>
</dbReference>
<evidence type="ECO:0000313" key="3">
    <source>
        <dbReference type="EMBL" id="GAA2017434.1"/>
    </source>
</evidence>